<dbReference type="KEGG" id="ptrr:90956773"/>
<comment type="caution">
    <text evidence="2">The sequence shown here is derived from an EMBL/GenBank/DDBJ whole genome shotgun (WGS) entry which is preliminary data.</text>
</comment>
<sequence length="105" mass="11490">MSSVSITSTTQLLSTLDDPCACSAVITNKRLKNGDARKPKPSAPGSHSYNPASNQNDWDMSMLKQSASSTNTANRTYKCPNADPVCELPGSANFRFPFQQRMKKF</sequence>
<feature type="region of interest" description="Disordered" evidence="1">
    <location>
        <begin position="31"/>
        <end position="74"/>
    </location>
</feature>
<protein>
    <submittedName>
        <fullName evidence="2">Uncharacterized protein</fullName>
    </submittedName>
</protein>
<evidence type="ECO:0000313" key="3">
    <source>
        <dbReference type="Proteomes" id="UP000245464"/>
    </source>
</evidence>
<dbReference type="GeneID" id="90956773"/>
<reference evidence="2" key="1">
    <citation type="journal article" date="2018" name="BMC Genomics">
        <title>Comparative genomics of the wheat fungal pathogen Pyrenophora tritici-repentis reveals chromosomal variations and genome plasticity.</title>
        <authorList>
            <person name="Moolhuijzen P."/>
            <person name="See P.T."/>
            <person name="Hane J.K."/>
            <person name="Shi G."/>
            <person name="Liu Z."/>
            <person name="Oliver R.P."/>
            <person name="Moffat C.S."/>
        </authorList>
    </citation>
    <scope>NUCLEOTIDE SEQUENCE [LARGE SCALE GENOMIC DNA]</scope>
    <source>
        <strain evidence="2">M4</strain>
    </source>
</reference>
<evidence type="ECO:0000256" key="1">
    <source>
        <dbReference type="SAM" id="MobiDB-lite"/>
    </source>
</evidence>
<proteinExistence type="predicted"/>
<dbReference type="AlphaFoldDB" id="A0A834RW31"/>
<dbReference type="Proteomes" id="UP000245464">
    <property type="component" value="Chromosome 5"/>
</dbReference>
<dbReference type="RefSeq" id="XP_065962310.1">
    <property type="nucleotide sequence ID" value="XM_066107861.1"/>
</dbReference>
<dbReference type="EMBL" id="NQIK02000005">
    <property type="protein sequence ID" value="KAF7570979.1"/>
    <property type="molecule type" value="Genomic_DNA"/>
</dbReference>
<name>A0A834RW31_9PLEO</name>
<feature type="compositionally biased region" description="Polar residues" evidence="1">
    <location>
        <begin position="45"/>
        <end position="74"/>
    </location>
</feature>
<evidence type="ECO:0000313" key="2">
    <source>
        <dbReference type="EMBL" id="KAF7570979.1"/>
    </source>
</evidence>
<accession>A0A834RW31</accession>
<gene>
    <name evidence="2" type="ORF">PtrM4_109810</name>
</gene>
<organism evidence="2 3">
    <name type="scientific">Pyrenophora tritici-repentis</name>
    <dbReference type="NCBI Taxonomy" id="45151"/>
    <lineage>
        <taxon>Eukaryota</taxon>
        <taxon>Fungi</taxon>
        <taxon>Dikarya</taxon>
        <taxon>Ascomycota</taxon>
        <taxon>Pezizomycotina</taxon>
        <taxon>Dothideomycetes</taxon>
        <taxon>Pleosporomycetidae</taxon>
        <taxon>Pleosporales</taxon>
        <taxon>Pleosporineae</taxon>
        <taxon>Pleosporaceae</taxon>
        <taxon>Pyrenophora</taxon>
    </lineage>
</organism>